<evidence type="ECO:0000313" key="2">
    <source>
        <dbReference type="Proteomes" id="UP000516316"/>
    </source>
</evidence>
<gene>
    <name evidence="1" type="ORF">HLB40_23410</name>
</gene>
<protein>
    <submittedName>
        <fullName evidence="1">Uncharacterized protein</fullName>
    </submittedName>
</protein>
<reference evidence="1 2" key="1">
    <citation type="submission" date="2020-09" db="EMBL/GenBank/DDBJ databases">
        <title>The Genome Sequence of Pseudomonas chlororaphis strain Qlu-1 - A phenazine-derivative-producing strain.</title>
        <authorList>
            <person name="Li L."/>
            <person name="Liu K."/>
        </authorList>
    </citation>
    <scope>NUCLEOTIDE SEQUENCE [LARGE SCALE GENOMIC DNA]</scope>
    <source>
        <strain evidence="2">qlu-1</strain>
    </source>
</reference>
<sequence>MSEIINHSFTPRSRGQWAMGIGLFFSRLADIEKLTHHIRLLLTAASGQSKPTVISLSQLSKSWVNLSFEERLDKLIAESARNERFKDIGPHLSETKRLLDVRNVLTHGTFSIKEGSTPDKPNCCIWSFPEKPSPDPKNARPPREDAVHVEPLDQATTDGLHVIFSLEHFIKDYSEDNGYEVSDLREQRLSIEQNHAQAVLQLNIGSLIVAMGEIEWMTIDIYQKILAPEYEDRSLEPRRRLTGYWLTSTLKAKVDDLLEKLPKTGEHLFMRTVLQEITELIAFRNTLAHSIVRYEISDTGDLQLVVVRHVRSGLEKIPKPEVIAHIKRAMSLSDDLCEAIARVRSQLHRERKIELGWKI</sequence>
<evidence type="ECO:0000313" key="1">
    <source>
        <dbReference type="EMBL" id="QNR46587.1"/>
    </source>
</evidence>
<dbReference type="EMBL" id="CP061079">
    <property type="protein sequence ID" value="QNR46587.1"/>
    <property type="molecule type" value="Genomic_DNA"/>
</dbReference>
<name>A0AAQ0AP45_9PSED</name>
<accession>A0AAQ0AP45</accession>
<organism evidence="1 2">
    <name type="scientific">Pseudomonas chlororaphis</name>
    <dbReference type="NCBI Taxonomy" id="587753"/>
    <lineage>
        <taxon>Bacteria</taxon>
        <taxon>Pseudomonadati</taxon>
        <taxon>Pseudomonadota</taxon>
        <taxon>Gammaproteobacteria</taxon>
        <taxon>Pseudomonadales</taxon>
        <taxon>Pseudomonadaceae</taxon>
        <taxon>Pseudomonas</taxon>
    </lineage>
</organism>
<dbReference type="GeneID" id="61652380"/>
<dbReference type="AlphaFoldDB" id="A0AAQ0AP45"/>
<dbReference type="Proteomes" id="UP000516316">
    <property type="component" value="Chromosome"/>
</dbReference>
<dbReference type="RefSeq" id="WP_101283310.1">
    <property type="nucleotide sequence ID" value="NZ_CP025309.1"/>
</dbReference>
<proteinExistence type="predicted"/>